<dbReference type="Proteomes" id="UP000243528">
    <property type="component" value="Unassembled WGS sequence"/>
</dbReference>
<protein>
    <submittedName>
        <fullName evidence="2">Proteasome accessory factor C</fullName>
    </submittedName>
</protein>
<dbReference type="OrthoDB" id="3768405at2"/>
<evidence type="ECO:0000313" key="3">
    <source>
        <dbReference type="Proteomes" id="UP000243528"/>
    </source>
</evidence>
<evidence type="ECO:0000259" key="1">
    <source>
        <dbReference type="Pfam" id="PF13280"/>
    </source>
</evidence>
<accession>A0A2P8EGB0</accession>
<dbReference type="RefSeq" id="WP_129710827.1">
    <property type="nucleotide sequence ID" value="NZ_ML142897.1"/>
</dbReference>
<comment type="caution">
    <text evidence="2">The sequence shown here is derived from an EMBL/GenBank/DDBJ whole genome shotgun (WGS) entry which is preliminary data.</text>
</comment>
<dbReference type="PROSITE" id="PS52050">
    <property type="entry name" value="WYL"/>
    <property type="match status" value="1"/>
</dbReference>
<keyword evidence="3" id="KW-1185">Reference proteome</keyword>
<sequence length="332" mass="37054">MAASPEYVRRFDRVTRALRILTMYPDGLPLSRLATELDVDEATLREEIVAFYRADIDPAFDPDSFRQVRIEFVGPDGEPDEVDPAEAEIVRASTEQPAAEIGVVHTSPAELANVYRAGHALLSVEPENTVLHDALSALGDTVLRGIRPSDDHWKAELAGMLLEAIERQRRVRITYLPVWGGGTHDRIIAPYRLLCTRSGWEVEAAESTDDGDVLGTYLLTSIREATILDEPFDRPADLDQRIREHRREHEVDVVVPQDYRWVADRFAESSEVVAEDEASVKLRARMRTPVEQRLGVLLLVAGPNAFVTAPGELATAGRDLARDLLDHHRQAG</sequence>
<reference evidence="2 3" key="1">
    <citation type="submission" date="2018-03" db="EMBL/GenBank/DDBJ databases">
        <title>Genomic Encyclopedia of Archaeal and Bacterial Type Strains, Phase II (KMG-II): from individual species to whole genera.</title>
        <authorList>
            <person name="Goeker M."/>
        </authorList>
    </citation>
    <scope>NUCLEOTIDE SEQUENCE [LARGE SCALE GENOMIC DNA]</scope>
    <source>
        <strain evidence="2 3">DSM 45211</strain>
    </source>
</reference>
<dbReference type="Pfam" id="PF13280">
    <property type="entry name" value="WYL"/>
    <property type="match status" value="1"/>
</dbReference>
<dbReference type="EMBL" id="PYGE01000001">
    <property type="protein sequence ID" value="PSL08474.1"/>
    <property type="molecule type" value="Genomic_DNA"/>
</dbReference>
<keyword evidence="2" id="KW-0647">Proteasome</keyword>
<feature type="domain" description="WYL" evidence="1">
    <location>
        <begin position="160"/>
        <end position="226"/>
    </location>
</feature>
<name>A0A2P8EGB0_9ACTN</name>
<dbReference type="PANTHER" id="PTHR34580">
    <property type="match status" value="1"/>
</dbReference>
<proteinExistence type="predicted"/>
<dbReference type="PANTHER" id="PTHR34580:SF1">
    <property type="entry name" value="PROTEIN PAFC"/>
    <property type="match status" value="1"/>
</dbReference>
<organism evidence="2 3">
    <name type="scientific">Haloactinopolyspora alba</name>
    <dbReference type="NCBI Taxonomy" id="648780"/>
    <lineage>
        <taxon>Bacteria</taxon>
        <taxon>Bacillati</taxon>
        <taxon>Actinomycetota</taxon>
        <taxon>Actinomycetes</taxon>
        <taxon>Jiangellales</taxon>
        <taxon>Jiangellaceae</taxon>
        <taxon>Haloactinopolyspora</taxon>
    </lineage>
</organism>
<dbReference type="InterPro" id="IPR026881">
    <property type="entry name" value="WYL_dom"/>
</dbReference>
<evidence type="ECO:0000313" key="2">
    <source>
        <dbReference type="EMBL" id="PSL08474.1"/>
    </source>
</evidence>
<dbReference type="GO" id="GO:0000502">
    <property type="term" value="C:proteasome complex"/>
    <property type="evidence" value="ECO:0007669"/>
    <property type="project" value="UniProtKB-KW"/>
</dbReference>
<gene>
    <name evidence="2" type="ORF">CLV30_101446</name>
</gene>
<dbReference type="InterPro" id="IPR051534">
    <property type="entry name" value="CBASS_pafABC_assoc_protein"/>
</dbReference>
<dbReference type="AlphaFoldDB" id="A0A2P8EGB0"/>